<dbReference type="EMBL" id="CACRUO010000060">
    <property type="protein sequence ID" value="VYU47811.1"/>
    <property type="molecule type" value="Genomic_DNA"/>
</dbReference>
<feature type="domain" description="Luciferase-like" evidence="2">
    <location>
        <begin position="7"/>
        <end position="215"/>
    </location>
</feature>
<proteinExistence type="predicted"/>
<dbReference type="RefSeq" id="WP_156666995.1">
    <property type="nucleotide sequence ID" value="NZ_CACRUO010000060.1"/>
</dbReference>
<sequence>MLPVSILDQTPITKNQTSQEALKQTIELAQLADQLGYTRYLVAEHHNLKDVIGTSPEILTMHLLNQTKNLRIGSGGVMLQHYHPLKIIEQFHLMDELSNHRVDLAVGKAPGGYPKVIEILKEELKEHYFSFDEKFEILNRLNTQNFDNTSKYAGLKTAKRQSETSSVPVYLLGTSLNSVIQAAEAKVGVIYAFFINAEQEALEEALEAYKSRFPEGRFIVSIPAMVTAVGDNQLPFRFSQRHFELISKDGRRTVLNTKAQVDDYLSQTDETFEVTEKRMHIISGNKEEVQSKLGEINRKHMIDEWMLHMPIPNHKLRMNTVRQLAPAN</sequence>
<dbReference type="InterPro" id="IPR036661">
    <property type="entry name" value="Luciferase-like_sf"/>
</dbReference>
<dbReference type="NCBIfam" id="TIGR03558">
    <property type="entry name" value="oxido_grp_1"/>
    <property type="match status" value="1"/>
</dbReference>
<protein>
    <submittedName>
        <fullName evidence="3">Limonene 1,2-monooxygenase</fullName>
        <ecNumber evidence="3">1.14.13.107</ecNumber>
    </submittedName>
</protein>
<gene>
    <name evidence="3" type="primary">limB_2</name>
    <name evidence="3" type="ORF">SSLFYP27_02347</name>
</gene>
<dbReference type="AlphaFoldDB" id="A0A6N3F732"/>
<evidence type="ECO:0000313" key="3">
    <source>
        <dbReference type="EMBL" id="VYU47811.1"/>
    </source>
</evidence>
<dbReference type="PANTHER" id="PTHR30137:SF20">
    <property type="entry name" value="N-ACETYL-S-ALKYLCYSTEINE MONOOXYGENASE"/>
    <property type="match status" value="1"/>
</dbReference>
<evidence type="ECO:0000259" key="2">
    <source>
        <dbReference type="Pfam" id="PF00296"/>
    </source>
</evidence>
<keyword evidence="3" id="KW-0503">Monooxygenase</keyword>
<dbReference type="GO" id="GO:0005829">
    <property type="term" value="C:cytosol"/>
    <property type="evidence" value="ECO:0007669"/>
    <property type="project" value="TreeGrafter"/>
</dbReference>
<dbReference type="InterPro" id="IPR050766">
    <property type="entry name" value="Bact_Lucif_Oxidored"/>
</dbReference>
<dbReference type="Gene3D" id="3.20.20.30">
    <property type="entry name" value="Luciferase-like domain"/>
    <property type="match status" value="1"/>
</dbReference>
<dbReference type="GO" id="GO:0052601">
    <property type="term" value="F:limonene 1,2-monooxygenase [NAD(P)H) activity"/>
    <property type="evidence" value="ECO:0007669"/>
    <property type="project" value="UniProtKB-EC"/>
</dbReference>
<accession>A0A6N3F732</accession>
<dbReference type="Pfam" id="PF00296">
    <property type="entry name" value="Bac_luciferase"/>
    <property type="match status" value="1"/>
</dbReference>
<dbReference type="SUPFAM" id="SSF51679">
    <property type="entry name" value="Bacterial luciferase-like"/>
    <property type="match status" value="1"/>
</dbReference>
<dbReference type="EC" id="1.14.13.107" evidence="3"/>
<reference evidence="3" key="1">
    <citation type="submission" date="2019-11" db="EMBL/GenBank/DDBJ databases">
        <authorList>
            <person name="Feng L."/>
        </authorList>
    </citation>
    <scope>NUCLEOTIDE SEQUENCE</scope>
    <source>
        <strain evidence="3">SsimulansLFYP27</strain>
    </source>
</reference>
<comment type="similarity">
    <text evidence="1">To bacterial alkanal monooxygenase alpha and beta chains.</text>
</comment>
<keyword evidence="3" id="KW-0560">Oxidoreductase</keyword>
<name>A0A6N3F732_STASI</name>
<evidence type="ECO:0000256" key="1">
    <source>
        <dbReference type="ARBA" id="ARBA00007789"/>
    </source>
</evidence>
<dbReference type="PANTHER" id="PTHR30137">
    <property type="entry name" value="LUCIFERASE-LIKE MONOOXYGENASE"/>
    <property type="match status" value="1"/>
</dbReference>
<dbReference type="InterPro" id="IPR011251">
    <property type="entry name" value="Luciferase-like_dom"/>
</dbReference>
<dbReference type="InterPro" id="IPR019949">
    <property type="entry name" value="CmoO-like"/>
</dbReference>
<organism evidence="3">
    <name type="scientific">Staphylococcus simulans</name>
    <dbReference type="NCBI Taxonomy" id="1286"/>
    <lineage>
        <taxon>Bacteria</taxon>
        <taxon>Bacillati</taxon>
        <taxon>Bacillota</taxon>
        <taxon>Bacilli</taxon>
        <taxon>Bacillales</taxon>
        <taxon>Staphylococcaceae</taxon>
        <taxon>Staphylococcus</taxon>
    </lineage>
</organism>